<organism evidence="1 2">
    <name type="scientific">Vibrio metoecus</name>
    <dbReference type="NCBI Taxonomy" id="1481663"/>
    <lineage>
        <taxon>Bacteria</taxon>
        <taxon>Pseudomonadati</taxon>
        <taxon>Pseudomonadota</taxon>
        <taxon>Gammaproteobacteria</taxon>
        <taxon>Vibrionales</taxon>
        <taxon>Vibrionaceae</taxon>
        <taxon>Vibrio</taxon>
    </lineage>
</organism>
<dbReference type="NCBIfam" id="NF041952">
    <property type="entry name" value="super_attC_Vc_1"/>
    <property type="match status" value="1"/>
</dbReference>
<dbReference type="AlphaFoldDB" id="A0A271VP40"/>
<dbReference type="EMBL" id="NMSH01000050">
    <property type="protein sequence ID" value="PAR19345.1"/>
    <property type="molecule type" value="Genomic_DNA"/>
</dbReference>
<evidence type="ECO:0000313" key="2">
    <source>
        <dbReference type="Proteomes" id="UP000216173"/>
    </source>
</evidence>
<reference evidence="2" key="1">
    <citation type="submission" date="2017-07" db="EMBL/GenBank/DDBJ databases">
        <authorList>
            <person name="Boucher Y."/>
            <person name="Orata F.D."/>
        </authorList>
    </citation>
    <scope>NUCLEOTIDE SEQUENCE [LARGE SCALE GENOMIC DNA]</scope>
    <source>
        <strain evidence="2">OYP9E10</strain>
    </source>
</reference>
<dbReference type="AntiFam" id="ANF00278">
    <property type="entry name" value="Spurious ORF motif from attC repeats"/>
</dbReference>
<evidence type="ECO:0000313" key="1">
    <source>
        <dbReference type="EMBL" id="PAR19345.1"/>
    </source>
</evidence>
<accession>A0A271VP40</accession>
<dbReference type="InterPro" id="IPR025935">
    <property type="entry name" value="AbiH"/>
</dbReference>
<name>A0A271VP40_VIBMT</name>
<gene>
    <name evidence="1" type="ORF">CGU03_17290</name>
</gene>
<evidence type="ECO:0008006" key="3">
    <source>
        <dbReference type="Google" id="ProtNLM"/>
    </source>
</evidence>
<proteinExistence type="predicted"/>
<comment type="caution">
    <text evidence="1">The sequence shown here is derived from an EMBL/GenBank/DDBJ whole genome shotgun (WGS) entry which is preliminary data.</text>
</comment>
<protein>
    <recommendedName>
        <fullName evidence="3">Abortive infection AbiH-like protein</fullName>
    </recommendedName>
</protein>
<dbReference type="Pfam" id="PF14253">
    <property type="entry name" value="AbiH"/>
    <property type="match status" value="1"/>
</dbReference>
<sequence length="293" mass="33938">MCLSLVVMRCQPLRRALALFRDDKMKNVYLIGNGFDLNLGLRTSYKDFVISEYFMRNVDGDSELFDHLYLVHQNSNWIDIEKELEKFSKKCTDYHGLLSDYKKLCQSLKDYIQSIEISSMNRESSAYRLFSESDLEDFVVVNFNYTDSVYHILKSLGYGDEVRERILHVHGSVAQDEIIFGVDDKARINERHTFLYKSTSSIFSGSSCIEALDNFDKLHVFGHSLGDSDHMYFGFLHAIKCSLPPSGMLKAINLYHYGEEAKYDIYRQLHALTKNGVSELKNKTLYKDIELSK</sequence>
<dbReference type="Proteomes" id="UP000216173">
    <property type="component" value="Unassembled WGS sequence"/>
</dbReference>